<proteinExistence type="predicted"/>
<accession>A0A422QVB4</accession>
<dbReference type="OrthoDB" id="9800877at2"/>
<keyword evidence="3" id="KW-1185">Reference proteome</keyword>
<gene>
    <name evidence="2" type="ORF">A7A09_013365</name>
</gene>
<dbReference type="InterPro" id="IPR004291">
    <property type="entry name" value="Transposase_IS66_central"/>
</dbReference>
<protein>
    <recommendedName>
        <fullName evidence="1">Transposase IS66 central domain-containing protein</fullName>
    </recommendedName>
</protein>
<dbReference type="EMBL" id="PXNQ02000008">
    <property type="protein sequence ID" value="RNF33905.1"/>
    <property type="molecule type" value="Genomic_DNA"/>
</dbReference>
<dbReference type="PANTHER" id="PTHR33678:SF1">
    <property type="entry name" value="BLL1576 PROTEIN"/>
    <property type="match status" value="1"/>
</dbReference>
<reference evidence="2" key="1">
    <citation type="submission" date="2018-05" db="EMBL/GenBank/DDBJ databases">
        <title>Reclassification of Methylarcula marina and Methylarcula terricola as Paracoccus methylarcula sp.nov., comb.nov. and Paracoccus terricola comb.nov.</title>
        <authorList>
            <person name="Shmareva M.N."/>
            <person name="Doronina N.V."/>
            <person name="Vasilenko O.V."/>
            <person name="Tarlachkov S.V."/>
            <person name="Trotsenko Y.A."/>
        </authorList>
    </citation>
    <scope>NUCLEOTIDE SEQUENCE [LARGE SCALE GENOMIC DNA]</scope>
    <source>
        <strain evidence="2">VKM B-2159</strain>
    </source>
</reference>
<dbReference type="AlphaFoldDB" id="A0A422QVB4"/>
<comment type="caution">
    <text evidence="2">The sequence shown here is derived from an EMBL/GenBank/DDBJ whole genome shotgun (WGS) entry which is preliminary data.</text>
</comment>
<name>A0A422QVB4_9RHOB</name>
<dbReference type="RefSeq" id="WP_106691874.1">
    <property type="nucleotide sequence ID" value="NZ_PXNQ02000008.1"/>
</dbReference>
<evidence type="ECO:0000313" key="3">
    <source>
        <dbReference type="Proteomes" id="UP000238137"/>
    </source>
</evidence>
<evidence type="ECO:0000259" key="1">
    <source>
        <dbReference type="Pfam" id="PF03050"/>
    </source>
</evidence>
<feature type="domain" description="Transposase IS66 central" evidence="1">
    <location>
        <begin position="44"/>
        <end position="180"/>
    </location>
</feature>
<dbReference type="InterPro" id="IPR052344">
    <property type="entry name" value="Transposase-related"/>
</dbReference>
<sequence>MSDTGTNAAPMRLCAIERGRPVRACWPMCWPANTPTICHCIARCQIFEREGIDLDRSTLADWVGKSTALLEPLADTIGRHVLAGEAIFTDDTPMRMLAPAPERCRRHVCGSMPAMNGHGGAMRHRPRAYRFSGDRKGKHPKNHLARFGGWMHADGYAGFEELYRSGAIREVACMAHVRRRRAAA</sequence>
<dbReference type="Pfam" id="PF03050">
    <property type="entry name" value="DDE_Tnp_IS66"/>
    <property type="match status" value="1"/>
</dbReference>
<dbReference type="PANTHER" id="PTHR33678">
    <property type="entry name" value="BLL1576 PROTEIN"/>
    <property type="match status" value="1"/>
</dbReference>
<organism evidence="2 3">
    <name type="scientific">Paracoccus methylarcula</name>
    <dbReference type="NCBI Taxonomy" id="72022"/>
    <lineage>
        <taxon>Bacteria</taxon>
        <taxon>Pseudomonadati</taxon>
        <taxon>Pseudomonadota</taxon>
        <taxon>Alphaproteobacteria</taxon>
        <taxon>Rhodobacterales</taxon>
        <taxon>Paracoccaceae</taxon>
        <taxon>Paracoccus</taxon>
    </lineage>
</organism>
<evidence type="ECO:0000313" key="2">
    <source>
        <dbReference type="EMBL" id="RNF33905.1"/>
    </source>
</evidence>
<dbReference type="Proteomes" id="UP000238137">
    <property type="component" value="Unassembled WGS sequence"/>
</dbReference>